<dbReference type="EMBL" id="JBHFEH010000012">
    <property type="protein sequence ID" value="KAL2055258.1"/>
    <property type="molecule type" value="Genomic_DNA"/>
</dbReference>
<dbReference type="InterPro" id="IPR036770">
    <property type="entry name" value="Ankyrin_rpt-contain_sf"/>
</dbReference>
<dbReference type="Proteomes" id="UP001590951">
    <property type="component" value="Unassembled WGS sequence"/>
</dbReference>
<feature type="repeat" description="ANK" evidence="3">
    <location>
        <begin position="130"/>
        <end position="162"/>
    </location>
</feature>
<keyword evidence="2 3" id="KW-0040">ANK repeat</keyword>
<accession>A0ABR4BBM9</accession>
<dbReference type="PANTHER" id="PTHR24198:SF165">
    <property type="entry name" value="ANKYRIN REPEAT-CONTAINING PROTEIN-RELATED"/>
    <property type="match status" value="1"/>
</dbReference>
<dbReference type="PROSITE" id="PS50088">
    <property type="entry name" value="ANK_REPEAT"/>
    <property type="match status" value="1"/>
</dbReference>
<organism evidence="4 5">
    <name type="scientific">Lepraria finkii</name>
    <dbReference type="NCBI Taxonomy" id="1340010"/>
    <lineage>
        <taxon>Eukaryota</taxon>
        <taxon>Fungi</taxon>
        <taxon>Dikarya</taxon>
        <taxon>Ascomycota</taxon>
        <taxon>Pezizomycotina</taxon>
        <taxon>Lecanoromycetes</taxon>
        <taxon>OSLEUM clade</taxon>
        <taxon>Lecanoromycetidae</taxon>
        <taxon>Lecanorales</taxon>
        <taxon>Lecanorineae</taxon>
        <taxon>Stereocaulaceae</taxon>
        <taxon>Lepraria</taxon>
    </lineage>
</organism>
<evidence type="ECO:0000256" key="1">
    <source>
        <dbReference type="ARBA" id="ARBA00022737"/>
    </source>
</evidence>
<evidence type="ECO:0000313" key="5">
    <source>
        <dbReference type="Proteomes" id="UP001590951"/>
    </source>
</evidence>
<name>A0ABR4BBM9_9LECA</name>
<dbReference type="SUPFAM" id="SSF48403">
    <property type="entry name" value="Ankyrin repeat"/>
    <property type="match status" value="1"/>
</dbReference>
<gene>
    <name evidence="4" type="ORF">ABVK25_004596</name>
</gene>
<dbReference type="PANTHER" id="PTHR24198">
    <property type="entry name" value="ANKYRIN REPEAT AND PROTEIN KINASE DOMAIN-CONTAINING PROTEIN"/>
    <property type="match status" value="1"/>
</dbReference>
<dbReference type="Gene3D" id="1.25.40.20">
    <property type="entry name" value="Ankyrin repeat-containing domain"/>
    <property type="match status" value="1"/>
</dbReference>
<comment type="caution">
    <text evidence="4">The sequence shown here is derived from an EMBL/GenBank/DDBJ whole genome shotgun (WGS) entry which is preliminary data.</text>
</comment>
<reference evidence="4 5" key="1">
    <citation type="submission" date="2024-09" db="EMBL/GenBank/DDBJ databases">
        <title>Rethinking Asexuality: The Enigmatic Case of Functional Sexual Genes in Lepraria (Stereocaulaceae).</title>
        <authorList>
            <person name="Doellman M."/>
            <person name="Sun Y."/>
            <person name="Barcenas-Pena A."/>
            <person name="Lumbsch H.T."/>
            <person name="Grewe F."/>
        </authorList>
    </citation>
    <scope>NUCLEOTIDE SEQUENCE [LARGE SCALE GENOMIC DNA]</scope>
    <source>
        <strain evidence="4 5">Grewe 0041</strain>
    </source>
</reference>
<evidence type="ECO:0000256" key="3">
    <source>
        <dbReference type="PROSITE-ProRule" id="PRU00023"/>
    </source>
</evidence>
<keyword evidence="1" id="KW-0677">Repeat</keyword>
<dbReference type="SMART" id="SM00248">
    <property type="entry name" value="ANK"/>
    <property type="match status" value="3"/>
</dbReference>
<evidence type="ECO:0000256" key="2">
    <source>
        <dbReference type="ARBA" id="ARBA00023043"/>
    </source>
</evidence>
<dbReference type="Pfam" id="PF12796">
    <property type="entry name" value="Ank_2"/>
    <property type="match status" value="1"/>
</dbReference>
<dbReference type="InterPro" id="IPR002110">
    <property type="entry name" value="Ankyrin_rpt"/>
</dbReference>
<protein>
    <submittedName>
        <fullName evidence="4">Uncharacterized protein</fullName>
    </submittedName>
</protein>
<sequence length="181" mass="19775">MHRVCPKSFPADVAAALKETFSYDQWLDERQFSILHKIALDLLPTRSTEDELEVSTSIINVDDSEGRTQVSWAAECGNSSALESLLIHGARNSKASYHWSPLYYATRPKSPTCLSLLLENGAPAYTSDKLNQTPLQIATANHGPTYISPLVDRGADVNARSDIGNSPLSQALSKTNIKTAE</sequence>
<keyword evidence="5" id="KW-1185">Reference proteome</keyword>
<proteinExistence type="predicted"/>
<evidence type="ECO:0000313" key="4">
    <source>
        <dbReference type="EMBL" id="KAL2055258.1"/>
    </source>
</evidence>